<reference evidence="5" key="1">
    <citation type="submission" date="2020-12" db="UniProtKB">
        <authorList>
            <consortium name="WormBaseParasite"/>
        </authorList>
    </citation>
    <scope>IDENTIFICATION</scope>
    <source>
        <strain evidence="5">MHco3</strain>
    </source>
</reference>
<sequence length="98" mass="10753">MLQIYVSSETCIDALLIICVSRCTYSCKDSAASAPHERDIANHFCNISSRRTMNNLKEAAHGNEYDVKLIASVAKAVCKNGGLPTLGWATQKRPIRIV</sequence>
<accession>A0A7I4Y109</accession>
<dbReference type="WBParaSite" id="HCON_00034180-00001">
    <property type="protein sequence ID" value="HCON_00034180-00001"/>
    <property type="gene ID" value="HCON_00034180"/>
</dbReference>
<name>A0A7I4Y109_HAECO</name>
<evidence type="ECO:0000259" key="3">
    <source>
        <dbReference type="Pfam" id="PF21343"/>
    </source>
</evidence>
<evidence type="ECO:0000256" key="1">
    <source>
        <dbReference type="ARBA" id="ARBA00022946"/>
    </source>
</evidence>
<dbReference type="Pfam" id="PF21343">
    <property type="entry name" value="ACAD9-ACADV_C"/>
    <property type="match status" value="1"/>
</dbReference>
<dbReference type="AlphaFoldDB" id="A0A7I4Y109"/>
<keyword evidence="4" id="KW-1185">Reference proteome</keyword>
<dbReference type="Gene3D" id="1.20.140.10">
    <property type="entry name" value="Butyryl-CoA Dehydrogenase, subunit A, domain 3"/>
    <property type="match status" value="1"/>
</dbReference>
<keyword evidence="2" id="KW-0560">Oxidoreductase</keyword>
<organism evidence="4 5">
    <name type="scientific">Haemonchus contortus</name>
    <name type="common">Barber pole worm</name>
    <dbReference type="NCBI Taxonomy" id="6289"/>
    <lineage>
        <taxon>Eukaryota</taxon>
        <taxon>Metazoa</taxon>
        <taxon>Ecdysozoa</taxon>
        <taxon>Nematoda</taxon>
        <taxon>Chromadorea</taxon>
        <taxon>Rhabditida</taxon>
        <taxon>Rhabditina</taxon>
        <taxon>Rhabditomorpha</taxon>
        <taxon>Strongyloidea</taxon>
        <taxon>Trichostrongylidae</taxon>
        <taxon>Haemonchus</taxon>
    </lineage>
</organism>
<evidence type="ECO:0000256" key="2">
    <source>
        <dbReference type="ARBA" id="ARBA00023002"/>
    </source>
</evidence>
<evidence type="ECO:0000313" key="4">
    <source>
        <dbReference type="Proteomes" id="UP000025227"/>
    </source>
</evidence>
<feature type="domain" description="ACAD9/ACADV-like C-terminal" evidence="3">
    <location>
        <begin position="18"/>
        <end position="82"/>
    </location>
</feature>
<protein>
    <submittedName>
        <fullName evidence="5">Secreted protein</fullName>
    </submittedName>
</protein>
<proteinExistence type="predicted"/>
<dbReference type="Proteomes" id="UP000025227">
    <property type="component" value="Unplaced"/>
</dbReference>
<evidence type="ECO:0000313" key="5">
    <source>
        <dbReference type="WBParaSite" id="HCON_00034180-00001"/>
    </source>
</evidence>
<dbReference type="GO" id="GO:0016491">
    <property type="term" value="F:oxidoreductase activity"/>
    <property type="evidence" value="ECO:0007669"/>
    <property type="project" value="UniProtKB-KW"/>
</dbReference>
<dbReference type="OrthoDB" id="2588832at2759"/>
<dbReference type="InterPro" id="IPR049448">
    <property type="entry name" value="ACAD9/ACADV-like_C"/>
</dbReference>
<keyword evidence="1" id="KW-0809">Transit peptide</keyword>